<dbReference type="GO" id="GO:0008270">
    <property type="term" value="F:zinc ion binding"/>
    <property type="evidence" value="ECO:0007669"/>
    <property type="project" value="UniProtKB-KW"/>
</dbReference>
<protein>
    <recommendedName>
        <fullName evidence="14">C2H2-type domain-containing protein</fullName>
    </recommendedName>
</protein>
<dbReference type="InterPro" id="IPR036236">
    <property type="entry name" value="Znf_C2H2_sf"/>
</dbReference>
<dbReference type="Gene3D" id="3.30.160.60">
    <property type="entry name" value="Classic Zinc Finger"/>
    <property type="match status" value="1"/>
</dbReference>
<dbReference type="SUPFAM" id="SSF57667">
    <property type="entry name" value="beta-beta-alpha zinc fingers"/>
    <property type="match status" value="1"/>
</dbReference>
<evidence type="ECO:0000256" key="3">
    <source>
        <dbReference type="ARBA" id="ARBA00004174"/>
    </source>
</evidence>
<evidence type="ECO:0000256" key="11">
    <source>
        <dbReference type="PIRSR" id="PIRSR602403-1"/>
    </source>
</evidence>
<dbReference type="AlphaFoldDB" id="A0A7R9AZZ0"/>
<dbReference type="PRINTS" id="PR00385">
    <property type="entry name" value="P450"/>
</dbReference>
<evidence type="ECO:0000256" key="7">
    <source>
        <dbReference type="ARBA" id="ARBA00022723"/>
    </source>
</evidence>
<feature type="domain" description="C2H2-type" evidence="14">
    <location>
        <begin position="180"/>
        <end position="208"/>
    </location>
</feature>
<evidence type="ECO:0000256" key="2">
    <source>
        <dbReference type="ARBA" id="ARBA00003690"/>
    </source>
</evidence>
<dbReference type="PANTHER" id="PTHR24279">
    <property type="entry name" value="CYTOCHROME P450"/>
    <property type="match status" value="1"/>
</dbReference>
<dbReference type="SMART" id="SM00355">
    <property type="entry name" value="ZnF_C2H2"/>
    <property type="match status" value="2"/>
</dbReference>
<evidence type="ECO:0000256" key="13">
    <source>
        <dbReference type="RuleBase" id="RU000461"/>
    </source>
</evidence>
<evidence type="ECO:0000313" key="15">
    <source>
        <dbReference type="EMBL" id="CAD7262598.1"/>
    </source>
</evidence>
<organism evidence="15">
    <name type="scientific">Timema shepardi</name>
    <name type="common">Walking stick</name>
    <dbReference type="NCBI Taxonomy" id="629360"/>
    <lineage>
        <taxon>Eukaryota</taxon>
        <taxon>Metazoa</taxon>
        <taxon>Ecdysozoa</taxon>
        <taxon>Arthropoda</taxon>
        <taxon>Hexapoda</taxon>
        <taxon>Insecta</taxon>
        <taxon>Pterygota</taxon>
        <taxon>Neoptera</taxon>
        <taxon>Polyneoptera</taxon>
        <taxon>Phasmatodea</taxon>
        <taxon>Timematodea</taxon>
        <taxon>Timematoidea</taxon>
        <taxon>Timematidae</taxon>
        <taxon>Timema</taxon>
    </lineage>
</organism>
<name>A0A7R9AZZ0_TIMSH</name>
<dbReference type="InterPro" id="IPR001128">
    <property type="entry name" value="Cyt_P450"/>
</dbReference>
<evidence type="ECO:0000256" key="5">
    <source>
        <dbReference type="ARBA" id="ARBA00010617"/>
    </source>
</evidence>
<keyword evidence="12" id="KW-0862">Zinc</keyword>
<keyword evidence="12" id="KW-0863">Zinc-finger</keyword>
<proteinExistence type="inferred from homology"/>
<gene>
    <name evidence="15" type="ORF">TSIB3V08_LOCUS6703</name>
</gene>
<sequence length="237" mass="27037">MQAPPLRLCVLTTNTSSFTLYHLATNLNIQEKLYEECLKLLPDCKSPITAEVLSKAQYTKAVLKESFRLNPISVGVGRILSQDAILSGYKVPHGTVVVTQNQVTCRLPEYFSEPDKFIPERWIKGHQMYKSTSPYLVLPFGHGPRTCIARRLAEQNMQALLLKVGFLKNLSWIPEFIPSKQCQLCGKEFVNRSNLNIHIRDSHSNQQGPFECEICGKTVKNFSCLRVHMYNKHRKNT</sequence>
<dbReference type="InterPro" id="IPR036396">
    <property type="entry name" value="Cyt_P450_sf"/>
</dbReference>
<keyword evidence="10 13" id="KW-0503">Monooxygenase</keyword>
<dbReference type="SUPFAM" id="SSF48264">
    <property type="entry name" value="Cytochrome P450"/>
    <property type="match status" value="1"/>
</dbReference>
<dbReference type="Pfam" id="PF00096">
    <property type="entry name" value="zf-C2H2"/>
    <property type="match status" value="2"/>
</dbReference>
<accession>A0A7R9AZZ0</accession>
<dbReference type="InterPro" id="IPR017972">
    <property type="entry name" value="Cyt_P450_CS"/>
</dbReference>
<evidence type="ECO:0000256" key="10">
    <source>
        <dbReference type="ARBA" id="ARBA00023033"/>
    </source>
</evidence>
<dbReference type="InterPro" id="IPR002403">
    <property type="entry name" value="Cyt_P450_E_grp-IV"/>
</dbReference>
<comment type="function">
    <text evidence="2">May be involved in the metabolism of insect hormones and in the breakdown of synthetic insecticides.</text>
</comment>
<keyword evidence="6 11" id="KW-0349">Heme</keyword>
<dbReference type="GO" id="GO:0020037">
    <property type="term" value="F:heme binding"/>
    <property type="evidence" value="ECO:0007669"/>
    <property type="project" value="InterPro"/>
</dbReference>
<keyword evidence="7 11" id="KW-0479">Metal-binding</keyword>
<reference evidence="15" key="1">
    <citation type="submission" date="2020-11" db="EMBL/GenBank/DDBJ databases">
        <authorList>
            <person name="Tran Van P."/>
        </authorList>
    </citation>
    <scope>NUCLEOTIDE SEQUENCE</scope>
</reference>
<dbReference type="InterPro" id="IPR050479">
    <property type="entry name" value="CYP11_CYP27_families"/>
</dbReference>
<dbReference type="PRINTS" id="PR00465">
    <property type="entry name" value="EP450IV"/>
</dbReference>
<dbReference type="EMBL" id="OC002946">
    <property type="protein sequence ID" value="CAD7262598.1"/>
    <property type="molecule type" value="Genomic_DNA"/>
</dbReference>
<dbReference type="PANTHER" id="PTHR24279:SF120">
    <property type="entry name" value="CYTOCHROME P450"/>
    <property type="match status" value="1"/>
</dbReference>
<dbReference type="InterPro" id="IPR013087">
    <property type="entry name" value="Znf_C2H2_type"/>
</dbReference>
<dbReference type="PROSITE" id="PS00028">
    <property type="entry name" value="ZINC_FINGER_C2H2_1"/>
    <property type="match status" value="2"/>
</dbReference>
<keyword evidence="9 11" id="KW-0408">Iron</keyword>
<comment type="subcellular location">
    <subcellularLocation>
        <location evidence="4">Endoplasmic reticulum membrane</location>
        <topology evidence="4">Peripheral membrane protein</topology>
    </subcellularLocation>
    <subcellularLocation>
        <location evidence="3">Microsome membrane</location>
        <topology evidence="3">Peripheral membrane protein</topology>
    </subcellularLocation>
</comment>
<comment type="similarity">
    <text evidence="5 13">Belongs to the cytochrome P450 family.</text>
</comment>
<keyword evidence="8 13" id="KW-0560">Oxidoreductase</keyword>
<dbReference type="GO" id="GO:0004497">
    <property type="term" value="F:monooxygenase activity"/>
    <property type="evidence" value="ECO:0007669"/>
    <property type="project" value="UniProtKB-KW"/>
</dbReference>
<feature type="domain" description="C2H2-type" evidence="14">
    <location>
        <begin position="210"/>
        <end position="237"/>
    </location>
</feature>
<evidence type="ECO:0000256" key="4">
    <source>
        <dbReference type="ARBA" id="ARBA00004406"/>
    </source>
</evidence>
<dbReference type="Pfam" id="PF00067">
    <property type="entry name" value="p450"/>
    <property type="match status" value="1"/>
</dbReference>
<evidence type="ECO:0000256" key="9">
    <source>
        <dbReference type="ARBA" id="ARBA00023004"/>
    </source>
</evidence>
<evidence type="ECO:0000256" key="1">
    <source>
        <dbReference type="ARBA" id="ARBA00001971"/>
    </source>
</evidence>
<feature type="binding site" description="axial binding residue" evidence="11">
    <location>
        <position position="147"/>
    </location>
    <ligand>
        <name>heme</name>
        <dbReference type="ChEBI" id="CHEBI:30413"/>
    </ligand>
    <ligandPart>
        <name>Fe</name>
        <dbReference type="ChEBI" id="CHEBI:18248"/>
    </ligandPart>
</feature>
<dbReference type="GO" id="GO:0016705">
    <property type="term" value="F:oxidoreductase activity, acting on paired donors, with incorporation or reduction of molecular oxygen"/>
    <property type="evidence" value="ECO:0007669"/>
    <property type="project" value="InterPro"/>
</dbReference>
<evidence type="ECO:0000256" key="6">
    <source>
        <dbReference type="ARBA" id="ARBA00022617"/>
    </source>
</evidence>
<evidence type="ECO:0000259" key="14">
    <source>
        <dbReference type="PROSITE" id="PS50157"/>
    </source>
</evidence>
<dbReference type="GO" id="GO:0005506">
    <property type="term" value="F:iron ion binding"/>
    <property type="evidence" value="ECO:0007669"/>
    <property type="project" value="InterPro"/>
</dbReference>
<dbReference type="PROSITE" id="PS00086">
    <property type="entry name" value="CYTOCHROME_P450"/>
    <property type="match status" value="1"/>
</dbReference>
<dbReference type="PROSITE" id="PS50157">
    <property type="entry name" value="ZINC_FINGER_C2H2_2"/>
    <property type="match status" value="2"/>
</dbReference>
<evidence type="ECO:0000256" key="12">
    <source>
        <dbReference type="PROSITE-ProRule" id="PRU00042"/>
    </source>
</evidence>
<dbReference type="GO" id="GO:0005789">
    <property type="term" value="C:endoplasmic reticulum membrane"/>
    <property type="evidence" value="ECO:0007669"/>
    <property type="project" value="UniProtKB-SubCell"/>
</dbReference>
<comment type="cofactor">
    <cofactor evidence="1 11">
        <name>heme</name>
        <dbReference type="ChEBI" id="CHEBI:30413"/>
    </cofactor>
</comment>
<evidence type="ECO:0000256" key="8">
    <source>
        <dbReference type="ARBA" id="ARBA00023002"/>
    </source>
</evidence>
<dbReference type="Gene3D" id="1.10.630.10">
    <property type="entry name" value="Cytochrome P450"/>
    <property type="match status" value="1"/>
</dbReference>